<dbReference type="InterPro" id="IPR050511">
    <property type="entry name" value="AMPK_gamma/SDS23_families"/>
</dbReference>
<feature type="compositionally biased region" description="Low complexity" evidence="5">
    <location>
        <begin position="11"/>
        <end position="22"/>
    </location>
</feature>
<evidence type="ECO:0000259" key="6">
    <source>
        <dbReference type="PROSITE" id="PS51371"/>
    </source>
</evidence>
<gene>
    <name evidence="7" type="ORF">CDCA_CDCA02G0781</name>
</gene>
<proteinExistence type="inferred from homology"/>
<dbReference type="EMBL" id="JANCYW010000002">
    <property type="protein sequence ID" value="KAK4534756.1"/>
    <property type="molecule type" value="Genomic_DNA"/>
</dbReference>
<comment type="caution">
    <text evidence="7">The sequence shown here is derived from an EMBL/GenBank/DDBJ whole genome shotgun (WGS) entry which is preliminary data.</text>
</comment>
<organism evidence="7 8">
    <name type="scientific">Cyanidium caldarium</name>
    <name type="common">Red alga</name>
    <dbReference type="NCBI Taxonomy" id="2771"/>
    <lineage>
        <taxon>Eukaryota</taxon>
        <taxon>Rhodophyta</taxon>
        <taxon>Bangiophyceae</taxon>
        <taxon>Cyanidiales</taxon>
        <taxon>Cyanidiaceae</taxon>
        <taxon>Cyanidium</taxon>
    </lineage>
</organism>
<dbReference type="Proteomes" id="UP001301350">
    <property type="component" value="Unassembled WGS sequence"/>
</dbReference>
<feature type="domain" description="CBS" evidence="6">
    <location>
        <begin position="51"/>
        <end position="112"/>
    </location>
</feature>
<dbReference type="SUPFAM" id="SSF54631">
    <property type="entry name" value="CBS-domain pair"/>
    <property type="match status" value="2"/>
</dbReference>
<dbReference type="AlphaFoldDB" id="A0AAV9IRD3"/>
<evidence type="ECO:0000256" key="4">
    <source>
        <dbReference type="PROSITE-ProRule" id="PRU00703"/>
    </source>
</evidence>
<dbReference type="Pfam" id="PF00571">
    <property type="entry name" value="CBS"/>
    <property type="match status" value="2"/>
</dbReference>
<accession>A0AAV9IRD3</accession>
<protein>
    <recommendedName>
        <fullName evidence="6">CBS domain-containing protein</fullName>
    </recommendedName>
</protein>
<keyword evidence="8" id="KW-1185">Reference proteome</keyword>
<feature type="region of interest" description="Disordered" evidence="5">
    <location>
        <begin position="1"/>
        <end position="22"/>
    </location>
</feature>
<dbReference type="PROSITE" id="PS51371">
    <property type="entry name" value="CBS"/>
    <property type="match status" value="4"/>
</dbReference>
<dbReference type="PANTHER" id="PTHR13780">
    <property type="entry name" value="AMP-ACTIVATED PROTEIN KINASE, GAMMA REGULATORY SUBUNIT"/>
    <property type="match status" value="1"/>
</dbReference>
<evidence type="ECO:0000256" key="2">
    <source>
        <dbReference type="ARBA" id="ARBA00022737"/>
    </source>
</evidence>
<comment type="similarity">
    <text evidence="1">Belongs to the 5'-AMP-activated protein kinase gamma subunit family.</text>
</comment>
<sequence>MEPPGADDVPASSTAGDGAAGAQTMARHLEVARAAVTRFMKERRVDEVLPMNSRVVVLEVGLSLADAFAALLEQQTAVALLWDASSSQELVGMLSTADVGEILLFLQERLDAEDGAVEDSGGGEAVRRSLSDDQYDQRALALLHAQTLDGWLQFCRRGGTDADASYGSGAGVARKRAGDGALAAPSSLWLRPPAKWSYGRLPRHNSFQMVTCRANGSLYEASVLLRDHHIHHLPLISGVDKTVLSVLDHARILSFLSEQLAAQQVTEVLNQDASAELPADAVAAAGTSATLLELFSVPIEMLRIGTFQDVLTVNENQSLQDALRLMVDGDVHALPVVNEAGALVNVLSRTDALWLIAPELLHTTPAPSPERIEHNAAAPAPNFSLRWRYHLLRDTTVKVRDHPRLTQQRRHRSHRLATCNPHDTLNTVFQHLGYDFRVRQVFVVDEQQHVLGVISLSDILAFFMDRSRVIAAGSGSSAAGVGHRDPSSPPLSSRPSR</sequence>
<reference evidence="7 8" key="1">
    <citation type="submission" date="2022-07" db="EMBL/GenBank/DDBJ databases">
        <title>Genome-wide signatures of adaptation to extreme environments.</title>
        <authorList>
            <person name="Cho C.H."/>
            <person name="Yoon H.S."/>
        </authorList>
    </citation>
    <scope>NUCLEOTIDE SEQUENCE [LARGE SCALE GENOMIC DNA]</scope>
    <source>
        <strain evidence="7 8">DBV 063 E5</strain>
    </source>
</reference>
<dbReference type="Gene3D" id="3.10.580.10">
    <property type="entry name" value="CBS-domain"/>
    <property type="match status" value="2"/>
</dbReference>
<evidence type="ECO:0000313" key="8">
    <source>
        <dbReference type="Proteomes" id="UP001301350"/>
    </source>
</evidence>
<evidence type="ECO:0000313" key="7">
    <source>
        <dbReference type="EMBL" id="KAK4534756.1"/>
    </source>
</evidence>
<feature type="domain" description="CBS" evidence="6">
    <location>
        <begin position="204"/>
        <end position="262"/>
    </location>
</feature>
<dbReference type="PANTHER" id="PTHR13780:SF35">
    <property type="entry name" value="LD22662P"/>
    <property type="match status" value="1"/>
</dbReference>
<dbReference type="SMART" id="SM00116">
    <property type="entry name" value="CBS"/>
    <property type="match status" value="4"/>
</dbReference>
<dbReference type="InterPro" id="IPR046342">
    <property type="entry name" value="CBS_dom_sf"/>
</dbReference>
<dbReference type="InterPro" id="IPR000644">
    <property type="entry name" value="CBS_dom"/>
</dbReference>
<feature type="region of interest" description="Disordered" evidence="5">
    <location>
        <begin position="474"/>
        <end position="497"/>
    </location>
</feature>
<keyword evidence="3 4" id="KW-0129">CBS domain</keyword>
<evidence type="ECO:0000256" key="1">
    <source>
        <dbReference type="ARBA" id="ARBA00006750"/>
    </source>
</evidence>
<name>A0AAV9IRD3_CYACA</name>
<keyword evidence="2" id="KW-0677">Repeat</keyword>
<feature type="domain" description="CBS" evidence="6">
    <location>
        <begin position="301"/>
        <end position="364"/>
    </location>
</feature>
<evidence type="ECO:0000256" key="5">
    <source>
        <dbReference type="SAM" id="MobiDB-lite"/>
    </source>
</evidence>
<feature type="domain" description="CBS" evidence="6">
    <location>
        <begin position="412"/>
        <end position="469"/>
    </location>
</feature>
<evidence type="ECO:0000256" key="3">
    <source>
        <dbReference type="ARBA" id="ARBA00023122"/>
    </source>
</evidence>